<dbReference type="GO" id="GO:0016020">
    <property type="term" value="C:membrane"/>
    <property type="evidence" value="ECO:0007669"/>
    <property type="project" value="UniProtKB-SubCell"/>
</dbReference>
<name>A0A346Y486_9ACTN</name>
<dbReference type="EMBL" id="CP031165">
    <property type="protein sequence ID" value="AXV09283.1"/>
    <property type="molecule type" value="Genomic_DNA"/>
</dbReference>
<accession>A0A346Y486</accession>
<sequence length="283" mass="30296">MSESVEIDQAVYDKLIAEGKSERIARAKAKAAFVRAQKKAAGETLGPKSFEEQKAKAAAAGGGGGGGGGAAATAVAEAGAPTGMMSAEERQKRVAEALSAKSGKVADLQTPEAKLAGQKHTHRLLAMVPPSGIQQIKGKQEDKVYTWPHLLSSELVCLLAVTAFILLLSITPAFPLRELANQNQTPNPSKAPWYFLGLQELLRYFHPMIAGVTVPGIVGLMGLMAIPYLDKNPSVKPENRKFAYVLMSMFLGASALLTLIGSFFRGPGFNWVWPWVDGLFFEI</sequence>
<dbReference type="Pfam" id="PF00032">
    <property type="entry name" value="Cytochrom_B_C"/>
    <property type="match status" value="1"/>
</dbReference>
<evidence type="ECO:0000256" key="5">
    <source>
        <dbReference type="ARBA" id="ARBA00022723"/>
    </source>
</evidence>
<feature type="transmembrane region" description="Helical" evidence="10">
    <location>
        <begin position="242"/>
        <end position="264"/>
    </location>
</feature>
<keyword evidence="3" id="KW-0349">Heme</keyword>
<feature type="transmembrane region" description="Helical" evidence="10">
    <location>
        <begin position="155"/>
        <end position="174"/>
    </location>
</feature>
<dbReference type="KEGG" id="euz:DVS28_a4622"/>
<dbReference type="GO" id="GO:0046872">
    <property type="term" value="F:metal ion binding"/>
    <property type="evidence" value="ECO:0007669"/>
    <property type="project" value="UniProtKB-KW"/>
</dbReference>
<dbReference type="Gene3D" id="1.20.810.10">
    <property type="entry name" value="Cytochrome Bc1 Complex, Chain C"/>
    <property type="match status" value="1"/>
</dbReference>
<evidence type="ECO:0000256" key="9">
    <source>
        <dbReference type="ARBA" id="ARBA00023136"/>
    </source>
</evidence>
<evidence type="ECO:0000256" key="1">
    <source>
        <dbReference type="ARBA" id="ARBA00004141"/>
    </source>
</evidence>
<keyword evidence="4 10" id="KW-0812">Transmembrane</keyword>
<dbReference type="GO" id="GO:0016491">
    <property type="term" value="F:oxidoreductase activity"/>
    <property type="evidence" value="ECO:0007669"/>
    <property type="project" value="InterPro"/>
</dbReference>
<keyword evidence="8" id="KW-0408">Iron</keyword>
<evidence type="ECO:0000259" key="11">
    <source>
        <dbReference type="PROSITE" id="PS51003"/>
    </source>
</evidence>
<feature type="domain" description="Cytochrome b/b6 C-terminal region profile" evidence="11">
    <location>
        <begin position="136"/>
        <end position="283"/>
    </location>
</feature>
<evidence type="ECO:0000256" key="6">
    <source>
        <dbReference type="ARBA" id="ARBA00022982"/>
    </source>
</evidence>
<dbReference type="PROSITE" id="PS51003">
    <property type="entry name" value="CYTB_CTER"/>
    <property type="match status" value="1"/>
</dbReference>
<comment type="subcellular location">
    <subcellularLocation>
        <location evidence="1">Membrane</location>
        <topology evidence="1">Multi-pass membrane protein</topology>
    </subcellularLocation>
</comment>
<evidence type="ECO:0000313" key="12">
    <source>
        <dbReference type="EMBL" id="AXV09283.1"/>
    </source>
</evidence>
<evidence type="ECO:0000256" key="2">
    <source>
        <dbReference type="ARBA" id="ARBA00022448"/>
    </source>
</evidence>
<keyword evidence="13" id="KW-1185">Reference proteome</keyword>
<keyword evidence="5" id="KW-0479">Metal-binding</keyword>
<evidence type="ECO:0000256" key="4">
    <source>
        <dbReference type="ARBA" id="ARBA00022692"/>
    </source>
</evidence>
<evidence type="ECO:0000256" key="10">
    <source>
        <dbReference type="SAM" id="Phobius"/>
    </source>
</evidence>
<dbReference type="RefSeq" id="WP_216826235.1">
    <property type="nucleotide sequence ID" value="NZ_CAXIBR010000140.1"/>
</dbReference>
<feature type="transmembrane region" description="Helical" evidence="10">
    <location>
        <begin position="204"/>
        <end position="230"/>
    </location>
</feature>
<keyword evidence="7 10" id="KW-1133">Transmembrane helix</keyword>
<dbReference type="InterPro" id="IPR027387">
    <property type="entry name" value="Cytb/b6-like_sf"/>
</dbReference>
<dbReference type="SUPFAM" id="SSF81648">
    <property type="entry name" value="a domain/subunit of cytochrome bc1 complex (Ubiquinol-cytochrome c reductase)"/>
    <property type="match status" value="1"/>
</dbReference>
<keyword evidence="9 10" id="KW-0472">Membrane</keyword>
<dbReference type="Proteomes" id="UP000264006">
    <property type="component" value="Chromosome"/>
</dbReference>
<keyword evidence="6" id="KW-0249">Electron transport</keyword>
<proteinExistence type="predicted"/>
<dbReference type="InterPro" id="IPR036150">
    <property type="entry name" value="Cyt_b/b6_C_sf"/>
</dbReference>
<dbReference type="AlphaFoldDB" id="A0A346Y486"/>
<dbReference type="GO" id="GO:0009055">
    <property type="term" value="F:electron transfer activity"/>
    <property type="evidence" value="ECO:0007669"/>
    <property type="project" value="InterPro"/>
</dbReference>
<keyword evidence="2" id="KW-0813">Transport</keyword>
<evidence type="ECO:0000256" key="7">
    <source>
        <dbReference type="ARBA" id="ARBA00022989"/>
    </source>
</evidence>
<organism evidence="12 13">
    <name type="scientific">Euzebya pacifica</name>
    <dbReference type="NCBI Taxonomy" id="1608957"/>
    <lineage>
        <taxon>Bacteria</taxon>
        <taxon>Bacillati</taxon>
        <taxon>Actinomycetota</taxon>
        <taxon>Nitriliruptoria</taxon>
        <taxon>Euzebyales</taxon>
    </lineage>
</organism>
<gene>
    <name evidence="12" type="ORF">DVS28_a4622</name>
</gene>
<evidence type="ECO:0000256" key="3">
    <source>
        <dbReference type="ARBA" id="ARBA00022617"/>
    </source>
</evidence>
<evidence type="ECO:0000256" key="8">
    <source>
        <dbReference type="ARBA" id="ARBA00023004"/>
    </source>
</evidence>
<protein>
    <submittedName>
        <fullName evidence="12">Ubiquinol--cytochrome c reductase, cytochrome B subunit</fullName>
    </submittedName>
</protein>
<dbReference type="InterPro" id="IPR005798">
    <property type="entry name" value="Cyt_b/b6_C"/>
</dbReference>
<evidence type="ECO:0000313" key="13">
    <source>
        <dbReference type="Proteomes" id="UP000264006"/>
    </source>
</evidence>
<reference evidence="12 13" key="1">
    <citation type="submission" date="2018-09" db="EMBL/GenBank/DDBJ databases">
        <title>Complete genome sequence of Euzebya sp. DY32-46 isolated from seawater of Pacific Ocean.</title>
        <authorList>
            <person name="Xu L."/>
            <person name="Wu Y.-H."/>
            <person name="Xu X.-W."/>
        </authorList>
    </citation>
    <scope>NUCLEOTIDE SEQUENCE [LARGE SCALE GENOMIC DNA]</scope>
    <source>
        <strain evidence="12 13">DY32-46</strain>
    </source>
</reference>